<reference evidence="2 3" key="1">
    <citation type="submission" date="2017-03" db="EMBL/GenBank/DDBJ databases">
        <authorList>
            <person name="Afonso C.L."/>
            <person name="Miller P.J."/>
            <person name="Scott M.A."/>
            <person name="Spackman E."/>
            <person name="Goraichik I."/>
            <person name="Dimitrov K.M."/>
            <person name="Suarez D.L."/>
            <person name="Swayne D.E."/>
        </authorList>
    </citation>
    <scope>NUCLEOTIDE SEQUENCE [LARGE SCALE GENOMIC DNA]</scope>
    <source>
        <strain evidence="2 3">CECT 7751</strain>
    </source>
</reference>
<evidence type="ECO:0000313" key="3">
    <source>
        <dbReference type="Proteomes" id="UP000193963"/>
    </source>
</evidence>
<protein>
    <recommendedName>
        <fullName evidence="1">GmrSD restriction endonucleases N-terminal domain-containing protein</fullName>
    </recommendedName>
</protein>
<keyword evidence="3" id="KW-1185">Reference proteome</keyword>
<organism evidence="2 3">
    <name type="scientific">Pseudooceanicola marinus</name>
    <dbReference type="NCBI Taxonomy" id="396013"/>
    <lineage>
        <taxon>Bacteria</taxon>
        <taxon>Pseudomonadati</taxon>
        <taxon>Pseudomonadota</taxon>
        <taxon>Alphaproteobacteria</taxon>
        <taxon>Rhodobacterales</taxon>
        <taxon>Paracoccaceae</taxon>
        <taxon>Pseudooceanicola</taxon>
    </lineage>
</organism>
<dbReference type="OrthoDB" id="9787127at2"/>
<evidence type="ECO:0000313" key="2">
    <source>
        <dbReference type="EMBL" id="SLN70472.1"/>
    </source>
</evidence>
<name>A0A1X7A551_9RHOB</name>
<sequence>MLRYHVRSRDLVSIVSDLRNGKLIKSPYFQRNLVWRDVHKKDFIETILLGLPFPQIFIAQGEIDVETLESRSVVVDGQQRTNAIKEFVDGLFSVNGKKFNELGEVELEEFLRYQIPVIDLELKASDPQIIDIFKRLNRTFYALSAIEKMSTEYATVDLMLIAKYACGILPSGVIDTDTEKEDEVDLHPLMPEDFLPWAAQFEIEQFQRWLVQSGIFTEFEIARSVHLMFCLNILSTVYSGFFPRNEKPREYLEAADEYFPFRDELLTGIERAAAFINKMGFDKASFWLTKSNAFTLFVLVFWNLDVVSRRGSEAMRRELDEFSSNVSEEYALAAREAVNNRKQRVLRHELLASAVGLPAEEKMYKR</sequence>
<gene>
    <name evidence="2" type="ORF">PSM7751_03734</name>
</gene>
<dbReference type="RefSeq" id="WP_085889760.1">
    <property type="nucleotide sequence ID" value="NZ_FWFN01000009.1"/>
</dbReference>
<dbReference type="EMBL" id="FWFN01000009">
    <property type="protein sequence ID" value="SLN70472.1"/>
    <property type="molecule type" value="Genomic_DNA"/>
</dbReference>
<dbReference type="InterPro" id="IPR004919">
    <property type="entry name" value="GmrSD_N"/>
</dbReference>
<dbReference type="Proteomes" id="UP000193963">
    <property type="component" value="Unassembled WGS sequence"/>
</dbReference>
<accession>A0A1X7A551</accession>
<evidence type="ECO:0000259" key="1">
    <source>
        <dbReference type="Pfam" id="PF03235"/>
    </source>
</evidence>
<dbReference type="PANTHER" id="PTHR39639:SF1">
    <property type="entry name" value="DUF262 DOMAIN-CONTAINING PROTEIN"/>
    <property type="match status" value="1"/>
</dbReference>
<dbReference type="AlphaFoldDB" id="A0A1X7A551"/>
<feature type="domain" description="GmrSD restriction endonucleases N-terminal" evidence="1">
    <location>
        <begin position="15"/>
        <end position="152"/>
    </location>
</feature>
<proteinExistence type="predicted"/>
<dbReference type="Pfam" id="PF03235">
    <property type="entry name" value="GmrSD_N"/>
    <property type="match status" value="1"/>
</dbReference>
<dbReference type="PANTHER" id="PTHR39639">
    <property type="entry name" value="CHROMOSOME 16, WHOLE GENOME SHOTGUN SEQUENCE"/>
    <property type="match status" value="1"/>
</dbReference>